<dbReference type="Pfam" id="PF15901">
    <property type="entry name" value="Sortilin_C"/>
    <property type="match status" value="1"/>
</dbReference>
<evidence type="ECO:0000256" key="1">
    <source>
        <dbReference type="ARBA" id="ARBA00022737"/>
    </source>
</evidence>
<dbReference type="PANTHER" id="PTHR12106:SF8">
    <property type="entry name" value="VPS10 DOMAIN-CONTAINING RECEPTOR SORCS1"/>
    <property type="match status" value="1"/>
</dbReference>
<accession>A0ABV0P6A9</accession>
<evidence type="ECO:0000256" key="2">
    <source>
        <dbReference type="ARBA" id="ARBA00023180"/>
    </source>
</evidence>
<dbReference type="InterPro" id="IPR006581">
    <property type="entry name" value="VPS10"/>
</dbReference>
<dbReference type="InterPro" id="IPR031777">
    <property type="entry name" value="Sortilin_C"/>
</dbReference>
<evidence type="ECO:0000313" key="5">
    <source>
        <dbReference type="Proteomes" id="UP001476798"/>
    </source>
</evidence>
<dbReference type="Pfam" id="PF15902">
    <property type="entry name" value="Sortilin-Vps10"/>
    <property type="match status" value="1"/>
</dbReference>
<dbReference type="SUPFAM" id="SSF110296">
    <property type="entry name" value="Oligoxyloglucan reducing end-specific cellobiohydrolase"/>
    <property type="match status" value="1"/>
</dbReference>
<dbReference type="Proteomes" id="UP001476798">
    <property type="component" value="Unassembled WGS sequence"/>
</dbReference>
<dbReference type="InterPro" id="IPR031778">
    <property type="entry name" value="Sortilin_N"/>
</dbReference>
<keyword evidence="1" id="KW-0677">Repeat</keyword>
<keyword evidence="2" id="KW-0325">Glycoprotein</keyword>
<dbReference type="InterPro" id="IPR050310">
    <property type="entry name" value="VPS10-sortilin"/>
</dbReference>
<protein>
    <submittedName>
        <fullName evidence="4">VPS10 domain-containing receptor SorCS1</fullName>
    </submittedName>
</protein>
<proteinExistence type="predicted"/>
<name>A0ABV0P6A9_9TELE</name>
<sequence length="314" mass="35748">MVNNTVCCIPEKRSEFLLEQRWLLGGSDAQSLHFAELNPAFFFLLQIFDEEYAVLYLDQGGALVAIRHTPLPIRHLWLSFDEGRQWNKYSFTNTPLFVDGVLGEPGEETLIMTIFGHFSHRSEWQLVKIDFRSIFNRRCTEADYQTWHLHNQGEPCLMGVKRIYRKLKPTSRCVMGKTYSVTMTSAPCDCTEADFECDYGYERRTDGKCSPAFWFHPSSMSRSCTTGMTFLNSTGYRKVVSNNCTAGVIAEYTARRQHCPIQAPKGLHLVTSEGRLTATLGANVTFLVFLEEVSRFPDTPAVVESFNSAEIILK</sequence>
<organism evidence="4 5">
    <name type="scientific">Goodea atripinnis</name>
    <dbReference type="NCBI Taxonomy" id="208336"/>
    <lineage>
        <taxon>Eukaryota</taxon>
        <taxon>Metazoa</taxon>
        <taxon>Chordata</taxon>
        <taxon>Craniata</taxon>
        <taxon>Vertebrata</taxon>
        <taxon>Euteleostomi</taxon>
        <taxon>Actinopterygii</taxon>
        <taxon>Neopterygii</taxon>
        <taxon>Teleostei</taxon>
        <taxon>Neoteleostei</taxon>
        <taxon>Acanthomorphata</taxon>
        <taxon>Ovalentaria</taxon>
        <taxon>Atherinomorphae</taxon>
        <taxon>Cyprinodontiformes</taxon>
        <taxon>Goodeidae</taxon>
        <taxon>Goodea</taxon>
    </lineage>
</organism>
<dbReference type="PANTHER" id="PTHR12106">
    <property type="entry name" value="SORTILIN RELATED"/>
    <property type="match status" value="1"/>
</dbReference>
<reference evidence="4 5" key="1">
    <citation type="submission" date="2021-06" db="EMBL/GenBank/DDBJ databases">
        <authorList>
            <person name="Palmer J.M."/>
        </authorList>
    </citation>
    <scope>NUCLEOTIDE SEQUENCE [LARGE SCALE GENOMIC DNA]</scope>
    <source>
        <strain evidence="4 5">GA_2019</strain>
        <tissue evidence="4">Muscle</tissue>
    </source>
</reference>
<evidence type="ECO:0000313" key="4">
    <source>
        <dbReference type="EMBL" id="MEQ2178970.1"/>
    </source>
</evidence>
<keyword evidence="5" id="KW-1185">Reference proteome</keyword>
<gene>
    <name evidence="4" type="primary">SORCS1_4</name>
    <name evidence="4" type="ORF">GOODEAATRI_019693</name>
</gene>
<feature type="domain" description="VPS10" evidence="3">
    <location>
        <begin position="1"/>
        <end position="264"/>
    </location>
</feature>
<dbReference type="Gene3D" id="2.10.70.80">
    <property type="match status" value="1"/>
</dbReference>
<evidence type="ECO:0000259" key="3">
    <source>
        <dbReference type="SMART" id="SM00602"/>
    </source>
</evidence>
<dbReference type="SMART" id="SM00602">
    <property type="entry name" value="VPS10"/>
    <property type="match status" value="1"/>
</dbReference>
<comment type="caution">
    <text evidence="4">The sequence shown here is derived from an EMBL/GenBank/DDBJ whole genome shotgun (WGS) entry which is preliminary data.</text>
</comment>
<dbReference type="Gene3D" id="3.30.60.270">
    <property type="match status" value="1"/>
</dbReference>
<dbReference type="EMBL" id="JAHRIO010061740">
    <property type="protein sequence ID" value="MEQ2178970.1"/>
    <property type="molecule type" value="Genomic_DNA"/>
</dbReference>
<keyword evidence="4" id="KW-0675">Receptor</keyword>